<protein>
    <submittedName>
        <fullName evidence="1">Histone-lysine N-methyltransferase SETMAR</fullName>
    </submittedName>
</protein>
<feature type="non-terminal residue" evidence="1">
    <location>
        <position position="1"/>
    </location>
</feature>
<dbReference type="STRING" id="597456.A0A0L7RAD3"/>
<dbReference type="GO" id="GO:0003676">
    <property type="term" value="F:nucleic acid binding"/>
    <property type="evidence" value="ECO:0007669"/>
    <property type="project" value="InterPro"/>
</dbReference>
<proteinExistence type="predicted"/>
<name>A0A0L7RAD3_9HYME</name>
<dbReference type="Proteomes" id="UP000053825">
    <property type="component" value="Unassembled WGS sequence"/>
</dbReference>
<gene>
    <name evidence="1" type="ORF">WH47_12150</name>
</gene>
<dbReference type="AlphaFoldDB" id="A0A0L7RAD3"/>
<organism evidence="1 2">
    <name type="scientific">Habropoda laboriosa</name>
    <dbReference type="NCBI Taxonomy" id="597456"/>
    <lineage>
        <taxon>Eukaryota</taxon>
        <taxon>Metazoa</taxon>
        <taxon>Ecdysozoa</taxon>
        <taxon>Arthropoda</taxon>
        <taxon>Hexapoda</taxon>
        <taxon>Insecta</taxon>
        <taxon>Pterygota</taxon>
        <taxon>Neoptera</taxon>
        <taxon>Endopterygota</taxon>
        <taxon>Hymenoptera</taxon>
        <taxon>Apocrita</taxon>
        <taxon>Aculeata</taxon>
        <taxon>Apoidea</taxon>
        <taxon>Anthophila</taxon>
        <taxon>Apidae</taxon>
        <taxon>Habropoda</taxon>
    </lineage>
</organism>
<keyword evidence="1" id="KW-0808">Transferase</keyword>
<keyword evidence="1" id="KW-0489">Methyltransferase</keyword>
<dbReference type="GO" id="GO:0032259">
    <property type="term" value="P:methylation"/>
    <property type="evidence" value="ECO:0007669"/>
    <property type="project" value="UniProtKB-KW"/>
</dbReference>
<dbReference type="Gene3D" id="3.30.420.10">
    <property type="entry name" value="Ribonuclease H-like superfamily/Ribonuclease H"/>
    <property type="match status" value="1"/>
</dbReference>
<keyword evidence="2" id="KW-1185">Reference proteome</keyword>
<evidence type="ECO:0000313" key="2">
    <source>
        <dbReference type="Proteomes" id="UP000053825"/>
    </source>
</evidence>
<reference evidence="1 2" key="1">
    <citation type="submission" date="2015-07" db="EMBL/GenBank/DDBJ databases">
        <title>The genome of Habropoda laboriosa.</title>
        <authorList>
            <person name="Pan H."/>
            <person name="Kapheim K."/>
        </authorList>
    </citation>
    <scope>NUCLEOTIDE SEQUENCE [LARGE SCALE GENOMIC DNA]</scope>
    <source>
        <strain evidence="1">0110345459</strain>
    </source>
</reference>
<accession>A0A0L7RAD3</accession>
<dbReference type="GO" id="GO:0008168">
    <property type="term" value="F:methyltransferase activity"/>
    <property type="evidence" value="ECO:0007669"/>
    <property type="project" value="UniProtKB-KW"/>
</dbReference>
<sequence>PNSLDPSSNDYHFFKHRNNFLTNKLFRNEDTVKAVFEESFHSKTRDFYKFEITKLVVNRWKKCVNYFHKIHYFYLKCHFKNTSFRMYLHELDTCCSLFCTRILFMEDFRIPRDFRGINETSNDSYRGNRVTLFQLISKRMDSIQTNCTNGEFIFNVSSPLGSLCKRVKERCCLTSLCTAIRKPRG</sequence>
<evidence type="ECO:0000313" key="1">
    <source>
        <dbReference type="EMBL" id="KOC67820.1"/>
    </source>
</evidence>
<dbReference type="InterPro" id="IPR036397">
    <property type="entry name" value="RNaseH_sf"/>
</dbReference>
<dbReference type="EMBL" id="KQ414618">
    <property type="protein sequence ID" value="KOC67820.1"/>
    <property type="molecule type" value="Genomic_DNA"/>
</dbReference>